<keyword evidence="2 8" id="KW-0645">Protease</keyword>
<dbReference type="SUPFAM" id="SSF143081">
    <property type="entry name" value="BB1717-like"/>
    <property type="match status" value="1"/>
</dbReference>
<dbReference type="InterPro" id="IPR003738">
    <property type="entry name" value="SRAP"/>
</dbReference>
<organism evidence="9 10">
    <name type="scientific">Collibacillus ludicampi</name>
    <dbReference type="NCBI Taxonomy" id="2771369"/>
    <lineage>
        <taxon>Bacteria</taxon>
        <taxon>Bacillati</taxon>
        <taxon>Bacillota</taxon>
        <taxon>Bacilli</taxon>
        <taxon>Bacillales</taxon>
        <taxon>Alicyclobacillaceae</taxon>
        <taxon>Collibacillus</taxon>
    </lineage>
</organism>
<keyword evidence="10" id="KW-1185">Reference proteome</keyword>
<reference evidence="9" key="1">
    <citation type="journal article" date="2023" name="Int. J. Syst. Evol. Microbiol.">
        <title>Collibacillus ludicampi gen. nov., sp. nov., a new soil bacterium of the family Alicyclobacillaceae.</title>
        <authorList>
            <person name="Jojima T."/>
            <person name="Ioku Y."/>
            <person name="Fukuta Y."/>
            <person name="Shirasaka N."/>
            <person name="Matsumura Y."/>
            <person name="Mori M."/>
        </authorList>
    </citation>
    <scope>NUCLEOTIDE SEQUENCE</scope>
    <source>
        <strain evidence="9">TP075</strain>
    </source>
</reference>
<name>A0AAV4LBJ5_9BACL</name>
<dbReference type="AlphaFoldDB" id="A0AAV4LBJ5"/>
<evidence type="ECO:0000313" key="10">
    <source>
        <dbReference type="Proteomes" id="UP001057291"/>
    </source>
</evidence>
<evidence type="ECO:0000256" key="8">
    <source>
        <dbReference type="RuleBase" id="RU364100"/>
    </source>
</evidence>
<dbReference type="GO" id="GO:0008233">
    <property type="term" value="F:peptidase activity"/>
    <property type="evidence" value="ECO:0007669"/>
    <property type="project" value="UniProtKB-KW"/>
</dbReference>
<dbReference type="Proteomes" id="UP001057291">
    <property type="component" value="Unassembled WGS sequence"/>
</dbReference>
<evidence type="ECO:0000256" key="4">
    <source>
        <dbReference type="ARBA" id="ARBA00022801"/>
    </source>
</evidence>
<dbReference type="GO" id="GO:0106300">
    <property type="term" value="P:protein-DNA covalent cross-linking repair"/>
    <property type="evidence" value="ECO:0007669"/>
    <property type="project" value="InterPro"/>
</dbReference>
<dbReference type="RefSeq" id="WP_282198449.1">
    <property type="nucleotide sequence ID" value="NZ_BOQE01000001.1"/>
</dbReference>
<keyword evidence="4 8" id="KW-0378">Hydrolase</keyword>
<evidence type="ECO:0000256" key="2">
    <source>
        <dbReference type="ARBA" id="ARBA00022670"/>
    </source>
</evidence>
<comment type="similarity">
    <text evidence="1 8">Belongs to the SOS response-associated peptidase family.</text>
</comment>
<evidence type="ECO:0000256" key="6">
    <source>
        <dbReference type="ARBA" id="ARBA00023125"/>
    </source>
</evidence>
<dbReference type="InterPro" id="IPR036590">
    <property type="entry name" value="SRAP-like"/>
</dbReference>
<proteinExistence type="inferred from homology"/>
<keyword evidence="5" id="KW-0190">Covalent protein-DNA linkage</keyword>
<evidence type="ECO:0000256" key="7">
    <source>
        <dbReference type="ARBA" id="ARBA00023239"/>
    </source>
</evidence>
<dbReference type="EC" id="3.4.-.-" evidence="8"/>
<keyword evidence="6" id="KW-0238">DNA-binding</keyword>
<evidence type="ECO:0000313" key="9">
    <source>
        <dbReference type="EMBL" id="GIM45232.1"/>
    </source>
</evidence>
<dbReference type="PANTHER" id="PTHR13604:SF0">
    <property type="entry name" value="ABASIC SITE PROCESSING PROTEIN HMCES"/>
    <property type="match status" value="1"/>
</dbReference>
<protein>
    <recommendedName>
        <fullName evidence="8">Abasic site processing protein</fullName>
        <ecNumber evidence="8">3.4.-.-</ecNumber>
    </recommendedName>
</protein>
<dbReference type="PANTHER" id="PTHR13604">
    <property type="entry name" value="DC12-RELATED"/>
    <property type="match status" value="1"/>
</dbReference>
<evidence type="ECO:0000256" key="3">
    <source>
        <dbReference type="ARBA" id="ARBA00022763"/>
    </source>
</evidence>
<comment type="caution">
    <text evidence="9">The sequence shown here is derived from an EMBL/GenBank/DDBJ whole genome shotgun (WGS) entry which is preliminary data.</text>
</comment>
<sequence length="222" mass="25667">MCGRYSFSPEIQQIIQRFKIDEITFEYTPRYNLAPGQMIPAIIANEGRNRLGLLKWGLIPYWAKDEKIGYKTINAKAETVHEKPAFRHAFRKKRCIIPADGFYEWKKSESGKQPMRITLKSGEPFGMAGLFDSWTSSDGTKIHTCTIITTRPNELVSEIHDRMPVILRPEDETIWLDREKQDVELLQSLLVPYPAEQMRAYPVSPMVGNVKNDTELLTWLYA</sequence>
<dbReference type="GO" id="GO:0003697">
    <property type="term" value="F:single-stranded DNA binding"/>
    <property type="evidence" value="ECO:0007669"/>
    <property type="project" value="InterPro"/>
</dbReference>
<evidence type="ECO:0000256" key="5">
    <source>
        <dbReference type="ARBA" id="ARBA00023124"/>
    </source>
</evidence>
<keyword evidence="3" id="KW-0227">DNA damage</keyword>
<accession>A0AAV4LBJ5</accession>
<evidence type="ECO:0000256" key="1">
    <source>
        <dbReference type="ARBA" id="ARBA00008136"/>
    </source>
</evidence>
<dbReference type="GO" id="GO:0016829">
    <property type="term" value="F:lyase activity"/>
    <property type="evidence" value="ECO:0007669"/>
    <property type="project" value="UniProtKB-KW"/>
</dbReference>
<dbReference type="Gene3D" id="3.90.1680.10">
    <property type="entry name" value="SOS response associated peptidase-like"/>
    <property type="match status" value="1"/>
</dbReference>
<dbReference type="GO" id="GO:0006508">
    <property type="term" value="P:proteolysis"/>
    <property type="evidence" value="ECO:0007669"/>
    <property type="project" value="UniProtKB-KW"/>
</dbReference>
<gene>
    <name evidence="9" type="primary">yoqW_1</name>
    <name evidence="9" type="ORF">DNHGIG_07810</name>
</gene>
<dbReference type="Pfam" id="PF02586">
    <property type="entry name" value="SRAP"/>
    <property type="match status" value="1"/>
</dbReference>
<dbReference type="EMBL" id="BOQE01000001">
    <property type="protein sequence ID" value="GIM45232.1"/>
    <property type="molecule type" value="Genomic_DNA"/>
</dbReference>
<keyword evidence="7" id="KW-0456">Lyase</keyword>